<name>A0ABP8XAM7_9ACTN</name>
<dbReference type="Pfam" id="PF03713">
    <property type="entry name" value="DUF305"/>
    <property type="match status" value="1"/>
</dbReference>
<evidence type="ECO:0000313" key="4">
    <source>
        <dbReference type="Proteomes" id="UP001499974"/>
    </source>
</evidence>
<dbReference type="InterPro" id="IPR012347">
    <property type="entry name" value="Ferritin-like"/>
</dbReference>
<dbReference type="PROSITE" id="PS51257">
    <property type="entry name" value="PROKAR_LIPOPROTEIN"/>
    <property type="match status" value="1"/>
</dbReference>
<organism evidence="3 4">
    <name type="scientific">Nocardioides conyzicola</name>
    <dbReference type="NCBI Taxonomy" id="1651781"/>
    <lineage>
        <taxon>Bacteria</taxon>
        <taxon>Bacillati</taxon>
        <taxon>Actinomycetota</taxon>
        <taxon>Actinomycetes</taxon>
        <taxon>Propionibacteriales</taxon>
        <taxon>Nocardioidaceae</taxon>
        <taxon>Nocardioides</taxon>
    </lineage>
</organism>
<evidence type="ECO:0000259" key="2">
    <source>
        <dbReference type="Pfam" id="PF03713"/>
    </source>
</evidence>
<keyword evidence="4" id="KW-1185">Reference proteome</keyword>
<evidence type="ECO:0000256" key="1">
    <source>
        <dbReference type="SAM" id="SignalP"/>
    </source>
</evidence>
<feature type="signal peptide" evidence="1">
    <location>
        <begin position="1"/>
        <end position="34"/>
    </location>
</feature>
<feature type="domain" description="DUF305" evidence="2">
    <location>
        <begin position="54"/>
        <end position="213"/>
    </location>
</feature>
<proteinExistence type="predicted"/>
<dbReference type="Gene3D" id="1.20.1260.10">
    <property type="match status" value="1"/>
</dbReference>
<sequence length="216" mass="23400">MRHRTSPTTPQAGRTMKTLAAVGLGLTLALTATACGDGSDDSTSRSPTSHNAADVTFATDMIQHHAQALSMVDLTVDRTLDPQVEALAEAIREAQGPEIETMSDWLTDWDEEIPETMRDHTNAGHDMGDMSDSMEGMNDSMPGMMSADDMDALQNASGAEFQDMWLEMMIQHHAGAIEMARTEQKDGQYEPAVDLAGEIVIAQKAEIEEMKSLIGS</sequence>
<reference evidence="4" key="1">
    <citation type="journal article" date="2019" name="Int. J. Syst. Evol. Microbiol.">
        <title>The Global Catalogue of Microorganisms (GCM) 10K type strain sequencing project: providing services to taxonomists for standard genome sequencing and annotation.</title>
        <authorList>
            <consortium name="The Broad Institute Genomics Platform"/>
            <consortium name="The Broad Institute Genome Sequencing Center for Infectious Disease"/>
            <person name="Wu L."/>
            <person name="Ma J."/>
        </authorList>
    </citation>
    <scope>NUCLEOTIDE SEQUENCE [LARGE SCALE GENOMIC DNA]</scope>
    <source>
        <strain evidence="4">JCM 18531</strain>
    </source>
</reference>
<feature type="chain" id="PRO_5045160972" description="DUF305 domain-containing protein" evidence="1">
    <location>
        <begin position="35"/>
        <end position="216"/>
    </location>
</feature>
<keyword evidence="1" id="KW-0732">Signal</keyword>
<dbReference type="EMBL" id="BAABKM010000002">
    <property type="protein sequence ID" value="GAA4704289.1"/>
    <property type="molecule type" value="Genomic_DNA"/>
</dbReference>
<accession>A0ABP8XAM7</accession>
<dbReference type="Proteomes" id="UP001499974">
    <property type="component" value="Unassembled WGS sequence"/>
</dbReference>
<dbReference type="PANTHER" id="PTHR36933">
    <property type="entry name" value="SLL0788 PROTEIN"/>
    <property type="match status" value="1"/>
</dbReference>
<gene>
    <name evidence="3" type="ORF">GCM10023349_22270</name>
</gene>
<dbReference type="PANTHER" id="PTHR36933:SF1">
    <property type="entry name" value="SLL0788 PROTEIN"/>
    <property type="match status" value="1"/>
</dbReference>
<comment type="caution">
    <text evidence="3">The sequence shown here is derived from an EMBL/GenBank/DDBJ whole genome shotgun (WGS) entry which is preliminary data.</text>
</comment>
<dbReference type="InterPro" id="IPR005183">
    <property type="entry name" value="DUF305_CopM-like"/>
</dbReference>
<dbReference type="RefSeq" id="WP_345521333.1">
    <property type="nucleotide sequence ID" value="NZ_BAABKM010000002.1"/>
</dbReference>
<evidence type="ECO:0000313" key="3">
    <source>
        <dbReference type="EMBL" id="GAA4704289.1"/>
    </source>
</evidence>
<protein>
    <recommendedName>
        <fullName evidence="2">DUF305 domain-containing protein</fullName>
    </recommendedName>
</protein>